<dbReference type="EMBL" id="PGOL01000741">
    <property type="protein sequence ID" value="PKI65604.1"/>
    <property type="molecule type" value="Genomic_DNA"/>
</dbReference>
<sequence length="272" mass="29736">MLEGGGLIILRLGTDSLVKANGMGIVCKAVKKTTEEGRIRGEARIKPHKIPNARAGAPFTSNYYSVLALEPLHLPTDTAKQRNVVRQPGHPLVLTRFWPGSPAPVFGEECIDQPRIPPVPPLSLQNCDPSLGLFVTNSSVHPNFLYSFANHSNKDIFSRTSSSAEVAGSRNLFRSSSCSLFRSSHTLVAQSGPPQELRAYRALQKRISEVMAPSTDCRFTGLLKFEAVPYSSPSIFVTRDIWSRGGRMSEIMLVPFPRAASGASISFLVFHT</sequence>
<keyword evidence="2" id="KW-1185">Reference proteome</keyword>
<name>A0A2I0KAP8_PUNGR</name>
<proteinExistence type="predicted"/>
<comment type="caution">
    <text evidence="1">The sequence shown here is derived from an EMBL/GenBank/DDBJ whole genome shotgun (WGS) entry which is preliminary data.</text>
</comment>
<dbReference type="Proteomes" id="UP000233551">
    <property type="component" value="Unassembled WGS sequence"/>
</dbReference>
<gene>
    <name evidence="1" type="ORF">CRG98_013997</name>
</gene>
<reference evidence="1 2" key="1">
    <citation type="submission" date="2017-11" db="EMBL/GenBank/DDBJ databases">
        <title>De-novo sequencing of pomegranate (Punica granatum L.) genome.</title>
        <authorList>
            <person name="Akparov Z."/>
            <person name="Amiraslanov A."/>
            <person name="Hajiyeva S."/>
            <person name="Abbasov M."/>
            <person name="Kaur K."/>
            <person name="Hamwieh A."/>
            <person name="Solovyev V."/>
            <person name="Salamov A."/>
            <person name="Braich B."/>
            <person name="Kosarev P."/>
            <person name="Mahmoud A."/>
            <person name="Hajiyev E."/>
            <person name="Babayeva S."/>
            <person name="Izzatullayeva V."/>
            <person name="Mammadov A."/>
            <person name="Mammadov A."/>
            <person name="Sharifova S."/>
            <person name="Ojaghi J."/>
            <person name="Eynullazada K."/>
            <person name="Bayramov B."/>
            <person name="Abdulazimova A."/>
            <person name="Shahmuradov I."/>
        </authorList>
    </citation>
    <scope>NUCLEOTIDE SEQUENCE [LARGE SCALE GENOMIC DNA]</scope>
    <source>
        <strain evidence="2">cv. AG2017</strain>
        <tissue evidence="1">Leaf</tissue>
    </source>
</reference>
<protein>
    <submittedName>
        <fullName evidence="1">Uncharacterized protein</fullName>
    </submittedName>
</protein>
<accession>A0A2I0KAP8</accession>
<evidence type="ECO:0000313" key="1">
    <source>
        <dbReference type="EMBL" id="PKI65604.1"/>
    </source>
</evidence>
<organism evidence="1 2">
    <name type="scientific">Punica granatum</name>
    <name type="common">Pomegranate</name>
    <dbReference type="NCBI Taxonomy" id="22663"/>
    <lineage>
        <taxon>Eukaryota</taxon>
        <taxon>Viridiplantae</taxon>
        <taxon>Streptophyta</taxon>
        <taxon>Embryophyta</taxon>
        <taxon>Tracheophyta</taxon>
        <taxon>Spermatophyta</taxon>
        <taxon>Magnoliopsida</taxon>
        <taxon>eudicotyledons</taxon>
        <taxon>Gunneridae</taxon>
        <taxon>Pentapetalae</taxon>
        <taxon>rosids</taxon>
        <taxon>malvids</taxon>
        <taxon>Myrtales</taxon>
        <taxon>Lythraceae</taxon>
        <taxon>Punica</taxon>
    </lineage>
</organism>
<evidence type="ECO:0000313" key="2">
    <source>
        <dbReference type="Proteomes" id="UP000233551"/>
    </source>
</evidence>
<dbReference type="AlphaFoldDB" id="A0A2I0KAP8"/>